<dbReference type="Proteomes" id="UP000039660">
    <property type="component" value="Unassembled WGS sequence"/>
</dbReference>
<reference evidence="2 3" key="1">
    <citation type="submission" date="2014-08" db="EMBL/GenBank/DDBJ databases">
        <authorList>
            <person name="Chen Y.-H."/>
        </authorList>
    </citation>
    <scope>NUCLEOTIDE SEQUENCE [LARGE SCALE GENOMIC DNA]</scope>
</reference>
<proteinExistence type="predicted"/>
<dbReference type="InterPro" id="IPR032710">
    <property type="entry name" value="NTF2-like_dom_sf"/>
</dbReference>
<dbReference type="Gene3D" id="3.10.450.50">
    <property type="match status" value="1"/>
</dbReference>
<name>A0A0T7GW97_NEOGA</name>
<dbReference type="AlphaFoldDB" id="A0A0T7GW97"/>
<dbReference type="EMBL" id="CCRK01000010">
    <property type="protein sequence ID" value="CDZ51561.1"/>
    <property type="molecule type" value="Genomic_DNA"/>
</dbReference>
<evidence type="ECO:0000313" key="3">
    <source>
        <dbReference type="Proteomes" id="UP000039660"/>
    </source>
</evidence>
<evidence type="ECO:0000259" key="1">
    <source>
        <dbReference type="Pfam" id="PF12680"/>
    </source>
</evidence>
<accession>A0A0T7GW97</accession>
<sequence>MTEMTPRTIVERMFSAEMAFLNSDRKDLRPLTRAFAVDVLVREPQSLPYRGDWAGIEGIAELMARMNDVWSDMSIDELDVAGSQGRIYLSCKLTVVSRASGKTVTQPFCERLHFRDGLLVEGVFRSTTTHRHCST</sequence>
<dbReference type="Pfam" id="PF12680">
    <property type="entry name" value="SnoaL_2"/>
    <property type="match status" value="1"/>
</dbReference>
<feature type="domain" description="SnoaL-like" evidence="1">
    <location>
        <begin position="24"/>
        <end position="121"/>
    </location>
</feature>
<dbReference type="SUPFAM" id="SSF54427">
    <property type="entry name" value="NTF2-like"/>
    <property type="match status" value="1"/>
</dbReference>
<dbReference type="RefSeq" id="WP_052751815.1">
    <property type="nucleotide sequence ID" value="NZ_CCRK01000010.1"/>
</dbReference>
<evidence type="ECO:0000313" key="2">
    <source>
        <dbReference type="EMBL" id="CDZ51561.1"/>
    </source>
</evidence>
<organism evidence="2 3">
    <name type="scientific">Neorhizobium galegae bv. officinalis</name>
    <dbReference type="NCBI Taxonomy" id="323656"/>
    <lineage>
        <taxon>Bacteria</taxon>
        <taxon>Pseudomonadati</taxon>
        <taxon>Pseudomonadota</taxon>
        <taxon>Alphaproteobacteria</taxon>
        <taxon>Hyphomicrobiales</taxon>
        <taxon>Rhizobiaceae</taxon>
        <taxon>Rhizobium/Agrobacterium group</taxon>
        <taxon>Neorhizobium</taxon>
    </lineage>
</organism>
<gene>
    <name evidence="2" type="ORF">NGAL_HAMBI1189_40410</name>
</gene>
<dbReference type="InterPro" id="IPR037401">
    <property type="entry name" value="SnoaL-like"/>
</dbReference>
<protein>
    <recommendedName>
        <fullName evidence="1">SnoaL-like domain-containing protein</fullName>
    </recommendedName>
</protein>